<dbReference type="InterPro" id="IPR036919">
    <property type="entry name" value="Ribo_uL30_ferredoxin-like_sf"/>
</dbReference>
<dbReference type="HAMAP" id="MF_01371_B">
    <property type="entry name" value="Ribosomal_uL30_B"/>
    <property type="match status" value="1"/>
</dbReference>
<organism evidence="7">
    <name type="scientific">uncultured Nitrospirae bacterium Rifle_16ft_4_minimus_14985</name>
    <dbReference type="NCBI Taxonomy" id="1665124"/>
    <lineage>
        <taxon>Bacteria</taxon>
        <taxon>Pseudomonadati</taxon>
        <taxon>Nitrospirota</taxon>
        <taxon>environmental samples</taxon>
    </lineage>
</organism>
<dbReference type="GO" id="GO:0003735">
    <property type="term" value="F:structural constituent of ribosome"/>
    <property type="evidence" value="ECO:0007669"/>
    <property type="project" value="InterPro"/>
</dbReference>
<dbReference type="CDD" id="cd01658">
    <property type="entry name" value="Ribosomal_L30"/>
    <property type="match status" value="1"/>
</dbReference>
<dbReference type="SUPFAM" id="SSF55129">
    <property type="entry name" value="Ribosomal protein L30p/L7e"/>
    <property type="match status" value="1"/>
</dbReference>
<evidence type="ECO:0000256" key="3">
    <source>
        <dbReference type="ARBA" id="ARBA00022980"/>
    </source>
</evidence>
<evidence type="ECO:0000256" key="1">
    <source>
        <dbReference type="ARBA" id="ARBA00007594"/>
    </source>
</evidence>
<dbReference type="PANTHER" id="PTHR15892:SF2">
    <property type="entry name" value="LARGE RIBOSOMAL SUBUNIT PROTEIN UL30M"/>
    <property type="match status" value="1"/>
</dbReference>
<dbReference type="GO" id="GO:0006412">
    <property type="term" value="P:translation"/>
    <property type="evidence" value="ECO:0007669"/>
    <property type="project" value="InterPro"/>
</dbReference>
<dbReference type="AlphaFoldDB" id="A0A0H4T0T9"/>
<dbReference type="FunFam" id="3.30.1390.20:FF:000001">
    <property type="entry name" value="50S ribosomal protein L30"/>
    <property type="match status" value="1"/>
</dbReference>
<evidence type="ECO:0000256" key="5">
    <source>
        <dbReference type="ARBA" id="ARBA00035492"/>
    </source>
</evidence>
<dbReference type="GO" id="GO:0022625">
    <property type="term" value="C:cytosolic large ribosomal subunit"/>
    <property type="evidence" value="ECO:0007669"/>
    <property type="project" value="TreeGrafter"/>
</dbReference>
<dbReference type="EMBL" id="KT006953">
    <property type="protein sequence ID" value="AKQ01166.1"/>
    <property type="molecule type" value="Genomic_DNA"/>
</dbReference>
<evidence type="ECO:0000256" key="4">
    <source>
        <dbReference type="ARBA" id="ARBA00023274"/>
    </source>
</evidence>
<evidence type="ECO:0000259" key="6">
    <source>
        <dbReference type="Pfam" id="PF00327"/>
    </source>
</evidence>
<keyword evidence="4" id="KW-0687">Ribonucleoprotein</keyword>
<dbReference type="PIRSF" id="PIRSF002211">
    <property type="entry name" value="Ribosomal_L30_bac-type"/>
    <property type="match status" value="1"/>
</dbReference>
<dbReference type="InterPro" id="IPR005996">
    <property type="entry name" value="Ribosomal_uL30_bac-type"/>
</dbReference>
<dbReference type="Gene3D" id="3.30.1390.20">
    <property type="entry name" value="Ribosomal protein L30, ferredoxin-like fold domain"/>
    <property type="match status" value="1"/>
</dbReference>
<dbReference type="Pfam" id="PF00327">
    <property type="entry name" value="Ribosomal_L30"/>
    <property type="match status" value="1"/>
</dbReference>
<feature type="domain" description="Large ribosomal subunit protein uL30-like ferredoxin-like fold" evidence="6">
    <location>
        <begin position="7"/>
        <end position="57"/>
    </location>
</feature>
<sequence>MKAERQLAITLVRSPIGRPAPQKAVVKGLGFRKLQQTVLRPDTPAIRGMIAKIPHLVTVEERPGDRA</sequence>
<dbReference type="InterPro" id="IPR016082">
    <property type="entry name" value="Ribosomal_uL30_ferredoxin-like"/>
</dbReference>
<dbReference type="NCBIfam" id="TIGR01308">
    <property type="entry name" value="rpmD_bact"/>
    <property type="match status" value="1"/>
</dbReference>
<evidence type="ECO:0000256" key="2">
    <source>
        <dbReference type="ARBA" id="ARBA00011838"/>
    </source>
</evidence>
<comment type="subunit">
    <text evidence="2">Part of the 50S ribosomal subunit.</text>
</comment>
<keyword evidence="3 7" id="KW-0689">Ribosomal protein</keyword>
<dbReference type="PANTHER" id="PTHR15892">
    <property type="entry name" value="MITOCHONDRIAL RIBOSOMAL PROTEIN L30"/>
    <property type="match status" value="1"/>
</dbReference>
<accession>A0A0H4T0T9</accession>
<protein>
    <recommendedName>
        <fullName evidence="5">50S ribosomal protein L30</fullName>
    </recommendedName>
</protein>
<reference evidence="7" key="1">
    <citation type="journal article" date="2015" name="ISME J.">
        <title>Aquifer environment selects for microbial species cohorts in sediment and groundwater.</title>
        <authorList>
            <person name="Hug L.A."/>
            <person name="Thomas B.C."/>
            <person name="Brown C.T."/>
            <person name="Frischkorn K.R."/>
            <person name="Williams K.H."/>
            <person name="Tringe S.G."/>
            <person name="Banfield J.F."/>
        </authorList>
    </citation>
    <scope>NUCLEOTIDE SEQUENCE</scope>
</reference>
<name>A0A0H4T0T9_9BACT</name>
<comment type="similarity">
    <text evidence="1">Belongs to the universal ribosomal protein uL30 family.</text>
</comment>
<evidence type="ECO:0000313" key="7">
    <source>
        <dbReference type="EMBL" id="AKQ01166.1"/>
    </source>
</evidence>
<proteinExistence type="inferred from homology"/>